<dbReference type="EMBL" id="GBRH01164621">
    <property type="protein sequence ID" value="JAE33275.1"/>
    <property type="molecule type" value="Transcribed_RNA"/>
</dbReference>
<reference evidence="1" key="1">
    <citation type="submission" date="2014-09" db="EMBL/GenBank/DDBJ databases">
        <authorList>
            <person name="Magalhaes I.L.F."/>
            <person name="Oliveira U."/>
            <person name="Santos F.R."/>
            <person name="Vidigal T.H.D.A."/>
            <person name="Brescovit A.D."/>
            <person name="Santos A.J."/>
        </authorList>
    </citation>
    <scope>NUCLEOTIDE SEQUENCE</scope>
    <source>
        <tissue evidence="1">Shoot tissue taken approximately 20 cm above the soil surface</tissue>
    </source>
</reference>
<evidence type="ECO:0000313" key="1">
    <source>
        <dbReference type="EMBL" id="JAE33275.1"/>
    </source>
</evidence>
<dbReference type="AlphaFoldDB" id="A0A0A9H7V8"/>
<protein>
    <submittedName>
        <fullName evidence="1">Uncharacterized protein</fullName>
    </submittedName>
</protein>
<reference evidence="1" key="2">
    <citation type="journal article" date="2015" name="Data Brief">
        <title>Shoot transcriptome of the giant reed, Arundo donax.</title>
        <authorList>
            <person name="Barrero R.A."/>
            <person name="Guerrero F.D."/>
            <person name="Moolhuijzen P."/>
            <person name="Goolsby J.A."/>
            <person name="Tidwell J."/>
            <person name="Bellgard S.E."/>
            <person name="Bellgard M.I."/>
        </authorList>
    </citation>
    <scope>NUCLEOTIDE SEQUENCE</scope>
    <source>
        <tissue evidence="1">Shoot tissue taken approximately 20 cm above the soil surface</tissue>
    </source>
</reference>
<sequence length="17" mass="2072">MEFFVEKGTCFVEEMDM</sequence>
<name>A0A0A9H7V8_ARUDO</name>
<accession>A0A0A9H7V8</accession>
<proteinExistence type="predicted"/>
<organism evidence="1">
    <name type="scientific">Arundo donax</name>
    <name type="common">Giant reed</name>
    <name type="synonym">Donax arundinaceus</name>
    <dbReference type="NCBI Taxonomy" id="35708"/>
    <lineage>
        <taxon>Eukaryota</taxon>
        <taxon>Viridiplantae</taxon>
        <taxon>Streptophyta</taxon>
        <taxon>Embryophyta</taxon>
        <taxon>Tracheophyta</taxon>
        <taxon>Spermatophyta</taxon>
        <taxon>Magnoliopsida</taxon>
        <taxon>Liliopsida</taxon>
        <taxon>Poales</taxon>
        <taxon>Poaceae</taxon>
        <taxon>PACMAD clade</taxon>
        <taxon>Arundinoideae</taxon>
        <taxon>Arundineae</taxon>
        <taxon>Arundo</taxon>
    </lineage>
</organism>